<accession>A0A1E5W098</accession>
<reference evidence="1 2" key="1">
    <citation type="submission" date="2016-09" db="EMBL/GenBank/DDBJ databases">
        <title>The draft genome of Dichanthelium oligosanthes: A C3 panicoid grass species.</title>
        <authorList>
            <person name="Studer A.J."/>
            <person name="Schnable J.C."/>
            <person name="Brutnell T.P."/>
        </authorList>
    </citation>
    <scope>NUCLEOTIDE SEQUENCE [LARGE SCALE GENOMIC DNA]</scope>
    <source>
        <strain evidence="2">cv. Kellogg 1175</strain>
        <tissue evidence="1">Leaf</tissue>
    </source>
</reference>
<proteinExistence type="predicted"/>
<dbReference type="Proteomes" id="UP000095767">
    <property type="component" value="Unassembled WGS sequence"/>
</dbReference>
<dbReference type="OrthoDB" id="658304at2759"/>
<evidence type="ECO:0000313" key="2">
    <source>
        <dbReference type="Proteomes" id="UP000095767"/>
    </source>
</evidence>
<organism evidence="1 2">
    <name type="scientific">Dichanthelium oligosanthes</name>
    <dbReference type="NCBI Taxonomy" id="888268"/>
    <lineage>
        <taxon>Eukaryota</taxon>
        <taxon>Viridiplantae</taxon>
        <taxon>Streptophyta</taxon>
        <taxon>Embryophyta</taxon>
        <taxon>Tracheophyta</taxon>
        <taxon>Spermatophyta</taxon>
        <taxon>Magnoliopsida</taxon>
        <taxon>Liliopsida</taxon>
        <taxon>Poales</taxon>
        <taxon>Poaceae</taxon>
        <taxon>PACMAD clade</taxon>
        <taxon>Panicoideae</taxon>
        <taxon>Panicodae</taxon>
        <taxon>Paniceae</taxon>
        <taxon>Dichantheliinae</taxon>
        <taxon>Dichanthelium</taxon>
    </lineage>
</organism>
<name>A0A1E5W098_9POAL</name>
<dbReference type="EMBL" id="LWDX02024749">
    <property type="protein sequence ID" value="OEL30816.1"/>
    <property type="molecule type" value="Genomic_DNA"/>
</dbReference>
<evidence type="ECO:0000313" key="1">
    <source>
        <dbReference type="EMBL" id="OEL30816.1"/>
    </source>
</evidence>
<keyword evidence="2" id="KW-1185">Reference proteome</keyword>
<dbReference type="STRING" id="888268.A0A1E5W098"/>
<dbReference type="AlphaFoldDB" id="A0A1E5W098"/>
<comment type="caution">
    <text evidence="1">The sequence shown here is derived from an EMBL/GenBank/DDBJ whole genome shotgun (WGS) entry which is preliminary data.</text>
</comment>
<protein>
    <submittedName>
        <fullName evidence="1">Uncharacterized protein</fullName>
    </submittedName>
</protein>
<gene>
    <name evidence="1" type="ORF">BAE44_0008165</name>
</gene>
<sequence length="248" mass="28154">MRSRRTRSAEIRDAVYEAENIVEAADYRTKRNSLRKGLLGAMSRYAHKPGDLVALHRLGKDILRERRAQITNKDSEHRVDSFDAHGTYGTFVPVEVLTALSKHGHVHEVSLSVWESMSAFPDSTQLPQNLHTLFLNFPGTWKMWHADLFPTLGRLQGLVNLLLMAEYRQHDAEDPDTELISQRCQKAEVPMYEAPHHVQPGWWVPAVAVLESRACPSQETEISGWYNAEAGRVVPCLRPYGDSSRWAA</sequence>